<keyword evidence="12 15" id="KW-0503">Monooxygenase</keyword>
<evidence type="ECO:0000256" key="2">
    <source>
        <dbReference type="ARBA" id="ARBA00003690"/>
    </source>
</evidence>
<dbReference type="PANTHER" id="PTHR24292:SF54">
    <property type="entry name" value="CYP9F3-RELATED"/>
    <property type="match status" value="1"/>
</dbReference>
<evidence type="ECO:0000256" key="7">
    <source>
        <dbReference type="ARBA" id="ARBA00022723"/>
    </source>
</evidence>
<evidence type="ECO:0000256" key="12">
    <source>
        <dbReference type="ARBA" id="ARBA00023033"/>
    </source>
</evidence>
<dbReference type="GO" id="GO:0004497">
    <property type="term" value="F:monooxygenase activity"/>
    <property type="evidence" value="ECO:0007669"/>
    <property type="project" value="UniProtKB-KW"/>
</dbReference>
<keyword evidence="9" id="KW-0492">Microsome</keyword>
<evidence type="ECO:0000256" key="4">
    <source>
        <dbReference type="ARBA" id="ARBA00004406"/>
    </source>
</evidence>
<comment type="subcellular location">
    <subcellularLocation>
        <location evidence="4">Endoplasmic reticulum membrane</location>
        <topology evidence="4">Peripheral membrane protein</topology>
    </subcellularLocation>
    <subcellularLocation>
        <location evidence="3">Microsome membrane</location>
        <topology evidence="3">Peripheral membrane protein</topology>
    </subcellularLocation>
</comment>
<dbReference type="OrthoDB" id="7779621at2759"/>
<keyword evidence="11 14" id="KW-0408">Iron</keyword>
<sequence length="205" mass="23164">DYEVLAQALMFLIAGYETTSTTLTACAYELALNPDIQQKLYDEINGAIDSDGEIPYDVLTRLPYLDAVLSEALRLHTPPLRFARTASADYTLGDTGITIKKGQQVEIPIHAIHHSAEYYPDPFSFNPDRFMPENRGTITPYTYLPFGGGPRNCIGMRFALLEAKLCLAHMIGKYRLFRCQRTDDQIQCKRFIRLAIPKRLVVGIE</sequence>
<feature type="non-terminal residue" evidence="16">
    <location>
        <position position="1"/>
    </location>
</feature>
<gene>
    <name evidence="16" type="ORF">ONB1V03_LOCUS22807</name>
</gene>
<proteinExistence type="inferred from homology"/>
<dbReference type="PRINTS" id="PR00385">
    <property type="entry name" value="P450"/>
</dbReference>
<evidence type="ECO:0000313" key="16">
    <source>
        <dbReference type="EMBL" id="CAD7666331.1"/>
    </source>
</evidence>
<dbReference type="SUPFAM" id="SSF48264">
    <property type="entry name" value="Cytochrome P450"/>
    <property type="match status" value="1"/>
</dbReference>
<comment type="cofactor">
    <cofactor evidence="1 14">
        <name>heme</name>
        <dbReference type="ChEBI" id="CHEBI:30413"/>
    </cofactor>
</comment>
<dbReference type="AlphaFoldDB" id="A0A7R9MTL0"/>
<evidence type="ECO:0000256" key="13">
    <source>
        <dbReference type="ARBA" id="ARBA00023136"/>
    </source>
</evidence>
<feature type="non-terminal residue" evidence="16">
    <location>
        <position position="205"/>
    </location>
</feature>
<dbReference type="InterPro" id="IPR036396">
    <property type="entry name" value="Cyt_P450_sf"/>
</dbReference>
<comment type="function">
    <text evidence="2">May be involved in the metabolism of insect hormones and in the breakdown of synthetic insecticides.</text>
</comment>
<dbReference type="Gene3D" id="1.10.630.10">
    <property type="entry name" value="Cytochrome P450"/>
    <property type="match status" value="1"/>
</dbReference>
<dbReference type="InterPro" id="IPR001128">
    <property type="entry name" value="Cyt_P450"/>
</dbReference>
<feature type="binding site" description="axial binding residue" evidence="14">
    <location>
        <position position="153"/>
    </location>
    <ligand>
        <name>heme</name>
        <dbReference type="ChEBI" id="CHEBI:30413"/>
    </ligand>
    <ligandPart>
        <name>Fe</name>
        <dbReference type="ChEBI" id="CHEBI:18248"/>
    </ligandPart>
</feature>
<evidence type="ECO:0000256" key="10">
    <source>
        <dbReference type="ARBA" id="ARBA00023002"/>
    </source>
</evidence>
<keyword evidence="13" id="KW-0472">Membrane</keyword>
<dbReference type="GO" id="GO:0016705">
    <property type="term" value="F:oxidoreductase activity, acting on paired donors, with incorporation or reduction of molecular oxygen"/>
    <property type="evidence" value="ECO:0007669"/>
    <property type="project" value="InterPro"/>
</dbReference>
<dbReference type="Proteomes" id="UP000728032">
    <property type="component" value="Unassembled WGS sequence"/>
</dbReference>
<dbReference type="GO" id="GO:0020037">
    <property type="term" value="F:heme binding"/>
    <property type="evidence" value="ECO:0007669"/>
    <property type="project" value="InterPro"/>
</dbReference>
<organism evidence="16">
    <name type="scientific">Oppiella nova</name>
    <dbReference type="NCBI Taxonomy" id="334625"/>
    <lineage>
        <taxon>Eukaryota</taxon>
        <taxon>Metazoa</taxon>
        <taxon>Ecdysozoa</taxon>
        <taxon>Arthropoda</taxon>
        <taxon>Chelicerata</taxon>
        <taxon>Arachnida</taxon>
        <taxon>Acari</taxon>
        <taxon>Acariformes</taxon>
        <taxon>Sarcoptiformes</taxon>
        <taxon>Oribatida</taxon>
        <taxon>Brachypylina</taxon>
        <taxon>Oppioidea</taxon>
        <taxon>Oppiidae</taxon>
        <taxon>Oppiella</taxon>
    </lineage>
</organism>
<dbReference type="InterPro" id="IPR050476">
    <property type="entry name" value="Insect_CytP450_Detox"/>
</dbReference>
<dbReference type="PROSITE" id="PS00086">
    <property type="entry name" value="CYTOCHROME_P450"/>
    <property type="match status" value="1"/>
</dbReference>
<evidence type="ECO:0000256" key="15">
    <source>
        <dbReference type="RuleBase" id="RU000461"/>
    </source>
</evidence>
<keyword evidence="7 14" id="KW-0479">Metal-binding</keyword>
<evidence type="ECO:0000256" key="9">
    <source>
        <dbReference type="ARBA" id="ARBA00022848"/>
    </source>
</evidence>
<dbReference type="EMBL" id="OC968434">
    <property type="protein sequence ID" value="CAD7666331.1"/>
    <property type="molecule type" value="Genomic_DNA"/>
</dbReference>
<dbReference type="PRINTS" id="PR00465">
    <property type="entry name" value="EP450IV"/>
</dbReference>
<reference evidence="16" key="1">
    <citation type="submission" date="2020-11" db="EMBL/GenBank/DDBJ databases">
        <authorList>
            <person name="Tran Van P."/>
        </authorList>
    </citation>
    <scope>NUCLEOTIDE SEQUENCE</scope>
</reference>
<dbReference type="InterPro" id="IPR002403">
    <property type="entry name" value="Cyt_P450_E_grp-IV"/>
</dbReference>
<evidence type="ECO:0000256" key="5">
    <source>
        <dbReference type="ARBA" id="ARBA00010617"/>
    </source>
</evidence>
<keyword evidence="8" id="KW-0256">Endoplasmic reticulum</keyword>
<dbReference type="GO" id="GO:0005506">
    <property type="term" value="F:iron ion binding"/>
    <property type="evidence" value="ECO:0007669"/>
    <property type="project" value="InterPro"/>
</dbReference>
<evidence type="ECO:0000256" key="6">
    <source>
        <dbReference type="ARBA" id="ARBA00022617"/>
    </source>
</evidence>
<protein>
    <recommendedName>
        <fullName evidence="18">Cytochrome P450</fullName>
    </recommendedName>
</protein>
<evidence type="ECO:0000313" key="17">
    <source>
        <dbReference type="Proteomes" id="UP000728032"/>
    </source>
</evidence>
<evidence type="ECO:0000256" key="14">
    <source>
        <dbReference type="PIRSR" id="PIRSR602403-1"/>
    </source>
</evidence>
<dbReference type="Pfam" id="PF00067">
    <property type="entry name" value="p450"/>
    <property type="match status" value="1"/>
</dbReference>
<evidence type="ECO:0008006" key="18">
    <source>
        <dbReference type="Google" id="ProtNLM"/>
    </source>
</evidence>
<dbReference type="GO" id="GO:0005789">
    <property type="term" value="C:endoplasmic reticulum membrane"/>
    <property type="evidence" value="ECO:0007669"/>
    <property type="project" value="UniProtKB-SubCell"/>
</dbReference>
<keyword evidence="17" id="KW-1185">Reference proteome</keyword>
<keyword evidence="6 14" id="KW-0349">Heme</keyword>
<evidence type="ECO:0000256" key="1">
    <source>
        <dbReference type="ARBA" id="ARBA00001971"/>
    </source>
</evidence>
<evidence type="ECO:0000256" key="11">
    <source>
        <dbReference type="ARBA" id="ARBA00023004"/>
    </source>
</evidence>
<comment type="similarity">
    <text evidence="5 15">Belongs to the cytochrome P450 family.</text>
</comment>
<name>A0A7R9MTL0_9ACAR</name>
<dbReference type="PANTHER" id="PTHR24292">
    <property type="entry name" value="CYTOCHROME P450"/>
    <property type="match status" value="1"/>
</dbReference>
<keyword evidence="10 15" id="KW-0560">Oxidoreductase</keyword>
<evidence type="ECO:0000256" key="8">
    <source>
        <dbReference type="ARBA" id="ARBA00022824"/>
    </source>
</evidence>
<accession>A0A7R9MTL0</accession>
<evidence type="ECO:0000256" key="3">
    <source>
        <dbReference type="ARBA" id="ARBA00004174"/>
    </source>
</evidence>
<dbReference type="InterPro" id="IPR017972">
    <property type="entry name" value="Cyt_P450_CS"/>
</dbReference>
<dbReference type="EMBL" id="CAJPVJ010053609">
    <property type="protein sequence ID" value="CAG2183386.1"/>
    <property type="molecule type" value="Genomic_DNA"/>
</dbReference>